<organism evidence="3 4">
    <name type="scientific">Mycobacterium phage Pipcraft</name>
    <dbReference type="NCBI Taxonomy" id="2182402"/>
    <lineage>
        <taxon>Viruses</taxon>
        <taxon>Duplodnaviria</taxon>
        <taxon>Heunggongvirae</taxon>
        <taxon>Uroviricota</taxon>
        <taxon>Caudoviricetes</taxon>
        <taxon>Backyardiganvirus</taxon>
        <taxon>Backyardiganvirus peaches</taxon>
    </lineage>
</organism>
<reference evidence="3 4" key="1">
    <citation type="submission" date="2018-04" db="EMBL/GenBank/DDBJ databases">
        <authorList>
            <person name="Kitchen J.B."/>
            <person name="Ashcraft J.L."/>
            <person name="Robertson J."/>
            <person name="Plymale R."/>
            <person name="Reyna N."/>
            <person name="Garlena R.A."/>
            <person name="Russell D.A."/>
            <person name="Pope W.H."/>
            <person name="Jacobs-Sera D."/>
            <person name="Hatfull G.F."/>
        </authorList>
    </citation>
    <scope>NUCLEOTIDE SEQUENCE [LARGE SCALE GENOMIC DNA]</scope>
</reference>
<accession>A0A2U8UQ27</accession>
<evidence type="ECO:0000313" key="3">
    <source>
        <dbReference type="EMBL" id="AWN05718.1"/>
    </source>
</evidence>
<dbReference type="Proteomes" id="UP000246468">
    <property type="component" value="Segment"/>
</dbReference>
<gene>
    <name evidence="3" type="primary">36</name>
    <name evidence="3" type="ORF">SEA_PIPCRAFT_36</name>
</gene>
<evidence type="ECO:0008006" key="5">
    <source>
        <dbReference type="Google" id="ProtNLM"/>
    </source>
</evidence>
<proteinExistence type="predicted"/>
<keyword evidence="2" id="KW-0472">Membrane</keyword>
<feature type="compositionally biased region" description="Basic and acidic residues" evidence="1">
    <location>
        <begin position="9"/>
        <end position="22"/>
    </location>
</feature>
<feature type="region of interest" description="Disordered" evidence="1">
    <location>
        <begin position="1"/>
        <end position="94"/>
    </location>
</feature>
<protein>
    <recommendedName>
        <fullName evidence="5">Lipoprotein</fullName>
    </recommendedName>
</protein>
<feature type="compositionally biased region" description="Basic and acidic residues" evidence="1">
    <location>
        <begin position="85"/>
        <end position="94"/>
    </location>
</feature>
<sequence>MSRSPWTRCCERRRCLPPDRGGRQGPSDHALQRTRVRRPRGASDRVQLRALRHLRPSESRHQRQHPGSPDRARTNTPTEAQADMGVRDGSQKTERKPMKLVTALVLLALVLGLTACEGDSGGSDYDGPNGVIFMPVQGNPVGIPIFF</sequence>
<dbReference type="EMBL" id="MH155875">
    <property type="protein sequence ID" value="AWN05718.1"/>
    <property type="molecule type" value="Genomic_DNA"/>
</dbReference>
<evidence type="ECO:0000256" key="2">
    <source>
        <dbReference type="SAM" id="Phobius"/>
    </source>
</evidence>
<keyword evidence="2" id="KW-0812">Transmembrane</keyword>
<evidence type="ECO:0000313" key="4">
    <source>
        <dbReference type="Proteomes" id="UP000246468"/>
    </source>
</evidence>
<evidence type="ECO:0000256" key="1">
    <source>
        <dbReference type="SAM" id="MobiDB-lite"/>
    </source>
</evidence>
<name>A0A2U8UQ27_9CAUD</name>
<keyword evidence="2" id="KW-1133">Transmembrane helix</keyword>
<feature type="transmembrane region" description="Helical" evidence="2">
    <location>
        <begin position="97"/>
        <end position="115"/>
    </location>
</feature>